<accession>A4JU22</accession>
<dbReference type="Proteomes" id="UP000002287">
    <property type="component" value="Plasmid pBVIE01"/>
</dbReference>
<name>A4JU22_BURVG</name>
<dbReference type="EMBL" id="CP000617">
    <property type="protein sequence ID" value="ABO59775.1"/>
    <property type="molecule type" value="Genomic_DNA"/>
</dbReference>
<gene>
    <name evidence="2" type="ordered locus">Bcep1808_6888</name>
</gene>
<dbReference type="KEGG" id="bvi:Bcep1808_6888"/>
<keyword evidence="2" id="KW-0614">Plasmid</keyword>
<reference evidence="2 3" key="1">
    <citation type="submission" date="2007-03" db="EMBL/GenBank/DDBJ databases">
        <title>Complete sequence of plasmid pBVIE01 of Burkholderia vietnamiensis G4.</title>
        <authorList>
            <consortium name="US DOE Joint Genome Institute"/>
            <person name="Copeland A."/>
            <person name="Lucas S."/>
            <person name="Lapidus A."/>
            <person name="Barry K."/>
            <person name="Detter J.C."/>
            <person name="Glavina del Rio T."/>
            <person name="Hammon N."/>
            <person name="Israni S."/>
            <person name="Dalin E."/>
            <person name="Tice H."/>
            <person name="Pitluck S."/>
            <person name="Chain P."/>
            <person name="Malfatti S."/>
            <person name="Shin M."/>
            <person name="Vergez L."/>
            <person name="Schmutz J."/>
            <person name="Larimer F."/>
            <person name="Land M."/>
            <person name="Hauser L."/>
            <person name="Kyrpides N."/>
            <person name="Tiedje J."/>
            <person name="Richardson P."/>
        </authorList>
    </citation>
    <scope>NUCLEOTIDE SEQUENCE [LARGE SCALE GENOMIC DNA]</scope>
    <source>
        <strain evidence="3">G4 / LMG 22486</strain>
        <plasmid evidence="2 3">pBVIE01</plasmid>
    </source>
</reference>
<dbReference type="Gene3D" id="3.40.50.300">
    <property type="entry name" value="P-loop containing nucleotide triphosphate hydrolases"/>
    <property type="match status" value="1"/>
</dbReference>
<proteinExistence type="predicted"/>
<dbReference type="SUPFAM" id="SSF52540">
    <property type="entry name" value="P-loop containing nucleoside triphosphate hydrolases"/>
    <property type="match status" value="1"/>
</dbReference>
<dbReference type="InterPro" id="IPR017166">
    <property type="entry name" value="UCP037290"/>
</dbReference>
<feature type="compositionally biased region" description="Low complexity" evidence="1">
    <location>
        <begin position="211"/>
        <end position="222"/>
    </location>
</feature>
<dbReference type="NCBIfam" id="NF033429">
    <property type="entry name" value="ImuA_translesion"/>
    <property type="match status" value="1"/>
</dbReference>
<evidence type="ECO:0000256" key="1">
    <source>
        <dbReference type="SAM" id="MobiDB-lite"/>
    </source>
</evidence>
<protein>
    <recommendedName>
        <fullName evidence="4">Recombinase RecA</fullName>
    </recommendedName>
</protein>
<dbReference type="PIRSF" id="PIRSF037290">
    <property type="entry name" value="UCP037290"/>
    <property type="match status" value="1"/>
</dbReference>
<sequence length="237" mass="25139">MSAIPKNVEDIHPALWRGSQLGRAAGAVVDTGYAALSEQLPGGGWPVSTLVELLVAQTGIGEIRLLRPALIEVGKRPIALVKPPQTPNALGLAYLGIPLEQMLCVQPTSTADTLWSAEQILRTGSCGAVLLWQQHIKQESLRRLLAAAQTSTSIFFVVRPLASAQDASPAPLRLTLRPATDGVEVEVIKRRGPAMDSPINVQISPSPVLVSPRARPRTSPSPSLEPSIAIQQTPVSA</sequence>
<dbReference type="InterPro" id="IPR027417">
    <property type="entry name" value="P-loop_NTPase"/>
</dbReference>
<feature type="region of interest" description="Disordered" evidence="1">
    <location>
        <begin position="200"/>
        <end position="237"/>
    </location>
</feature>
<dbReference type="AlphaFoldDB" id="A4JU22"/>
<dbReference type="InterPro" id="IPR047610">
    <property type="entry name" value="ImuA_translesion"/>
</dbReference>
<dbReference type="HOGENOM" id="CLU_064653_0_1_4"/>
<evidence type="ECO:0008006" key="4">
    <source>
        <dbReference type="Google" id="ProtNLM"/>
    </source>
</evidence>
<evidence type="ECO:0000313" key="3">
    <source>
        <dbReference type="Proteomes" id="UP000002287"/>
    </source>
</evidence>
<geneLocation type="plasmid" evidence="2 3">
    <name>pBVIE01</name>
</geneLocation>
<organism evidence="2 3">
    <name type="scientific">Burkholderia vietnamiensis (strain G4 / LMG 22486)</name>
    <name type="common">Burkholderia cepacia (strain R1808)</name>
    <dbReference type="NCBI Taxonomy" id="269482"/>
    <lineage>
        <taxon>Bacteria</taxon>
        <taxon>Pseudomonadati</taxon>
        <taxon>Pseudomonadota</taxon>
        <taxon>Betaproteobacteria</taxon>
        <taxon>Burkholderiales</taxon>
        <taxon>Burkholderiaceae</taxon>
        <taxon>Burkholderia</taxon>
        <taxon>Burkholderia cepacia complex</taxon>
    </lineage>
</organism>
<evidence type="ECO:0000313" key="2">
    <source>
        <dbReference type="EMBL" id="ABO59775.1"/>
    </source>
</evidence>